<dbReference type="Proteomes" id="UP000247454">
    <property type="component" value="Unassembled WGS sequence"/>
</dbReference>
<name>A0A318TG10_9HYPH</name>
<accession>A0A318TG10</accession>
<sequence length="138" mass="15364">MTRLLANCLAQFLVFLSQHCRVVEKRNCYKSTLGASCLVENKAKIFTKTASFGSVVIQRNPKADALRPYSIAYFLFSFDLFQTNFLPILQIGFGKCQRRREGQQGSYKYGFHGDVPVSNGDRIAVAPHCGQSFLTGAA</sequence>
<evidence type="ECO:0000313" key="2">
    <source>
        <dbReference type="Proteomes" id="UP000247454"/>
    </source>
</evidence>
<reference evidence="1 2" key="1">
    <citation type="submission" date="2018-06" db="EMBL/GenBank/DDBJ databases">
        <title>Genomic Encyclopedia of Type Strains, Phase III (KMG-III): the genomes of soil and plant-associated and newly described type strains.</title>
        <authorList>
            <person name="Whitman W."/>
        </authorList>
    </citation>
    <scope>NUCLEOTIDE SEQUENCE [LARGE SCALE GENOMIC DNA]</scope>
    <source>
        <strain evidence="1 2">ORS 1419</strain>
    </source>
</reference>
<organism evidence="1 2">
    <name type="scientific">Phyllobacterium leguminum</name>
    <dbReference type="NCBI Taxonomy" id="314237"/>
    <lineage>
        <taxon>Bacteria</taxon>
        <taxon>Pseudomonadati</taxon>
        <taxon>Pseudomonadota</taxon>
        <taxon>Alphaproteobacteria</taxon>
        <taxon>Hyphomicrobiales</taxon>
        <taxon>Phyllobacteriaceae</taxon>
        <taxon>Phyllobacterium</taxon>
    </lineage>
</organism>
<gene>
    <name evidence="1" type="ORF">C7477_11224</name>
</gene>
<protein>
    <submittedName>
        <fullName evidence="1">Uncharacterized protein</fullName>
    </submittedName>
</protein>
<keyword evidence="2" id="KW-1185">Reference proteome</keyword>
<comment type="caution">
    <text evidence="1">The sequence shown here is derived from an EMBL/GenBank/DDBJ whole genome shotgun (WGS) entry which is preliminary data.</text>
</comment>
<dbReference type="AlphaFoldDB" id="A0A318TG10"/>
<proteinExistence type="predicted"/>
<dbReference type="EMBL" id="QJTF01000012">
    <property type="protein sequence ID" value="PYE87523.1"/>
    <property type="molecule type" value="Genomic_DNA"/>
</dbReference>
<evidence type="ECO:0000313" key="1">
    <source>
        <dbReference type="EMBL" id="PYE87523.1"/>
    </source>
</evidence>